<dbReference type="PANTHER" id="PTHR37783">
    <property type="entry name" value="MEMBRANE PROTEIN, PUTATIVE (AFU_ORTHOLOGUE AFUA_1G04315)-RELATED"/>
    <property type="match status" value="1"/>
</dbReference>
<dbReference type="EMBL" id="JH767592">
    <property type="protein sequence ID" value="EON67996.1"/>
    <property type="molecule type" value="Genomic_DNA"/>
</dbReference>
<gene>
    <name evidence="3" type="ORF">W97_07142</name>
</gene>
<dbReference type="Gene3D" id="3.20.180.10">
    <property type="entry name" value="PNP-oxidase-like"/>
    <property type="match status" value="1"/>
</dbReference>
<dbReference type="Proteomes" id="UP000016924">
    <property type="component" value="Unassembled WGS sequence"/>
</dbReference>
<dbReference type="RefSeq" id="XP_007783313.1">
    <property type="nucleotide sequence ID" value="XM_007785123.1"/>
</dbReference>
<dbReference type="HOGENOM" id="CLU_081019_0_0_1"/>
<keyword evidence="1" id="KW-0472">Membrane</keyword>
<keyword evidence="1" id="KW-0812">Transmembrane</keyword>
<accession>R7Z244</accession>
<reference evidence="4" key="1">
    <citation type="submission" date="2012-06" db="EMBL/GenBank/DDBJ databases">
        <title>The genome sequence of Coniosporium apollinis CBS 100218.</title>
        <authorList>
            <consortium name="The Broad Institute Genome Sequencing Platform"/>
            <person name="Cuomo C."/>
            <person name="Gorbushina A."/>
            <person name="Noack S."/>
            <person name="Walker B."/>
            <person name="Young S.K."/>
            <person name="Zeng Q."/>
            <person name="Gargeya S."/>
            <person name="Fitzgerald M."/>
            <person name="Haas B."/>
            <person name="Abouelleil A."/>
            <person name="Alvarado L."/>
            <person name="Arachchi H.M."/>
            <person name="Berlin A.M."/>
            <person name="Chapman S.B."/>
            <person name="Goldberg J."/>
            <person name="Griggs A."/>
            <person name="Gujja S."/>
            <person name="Hansen M."/>
            <person name="Howarth C."/>
            <person name="Imamovic A."/>
            <person name="Larimer J."/>
            <person name="McCowan C."/>
            <person name="Montmayeur A."/>
            <person name="Murphy C."/>
            <person name="Neiman D."/>
            <person name="Pearson M."/>
            <person name="Priest M."/>
            <person name="Roberts A."/>
            <person name="Saif S."/>
            <person name="Shea T."/>
            <person name="Sisk P."/>
            <person name="Sykes S."/>
            <person name="Wortman J."/>
            <person name="Nusbaum C."/>
            <person name="Birren B."/>
        </authorList>
    </citation>
    <scope>NUCLEOTIDE SEQUENCE [LARGE SCALE GENOMIC DNA]</scope>
    <source>
        <strain evidence="4">CBS 100218</strain>
    </source>
</reference>
<keyword evidence="1" id="KW-1133">Transmembrane helix</keyword>
<feature type="domain" description="DUF2470" evidence="2">
    <location>
        <begin position="15"/>
        <end position="88"/>
    </location>
</feature>
<feature type="transmembrane region" description="Helical" evidence="1">
    <location>
        <begin position="112"/>
        <end position="131"/>
    </location>
</feature>
<dbReference type="InterPro" id="IPR019595">
    <property type="entry name" value="DUF2470"/>
</dbReference>
<evidence type="ECO:0000313" key="3">
    <source>
        <dbReference type="EMBL" id="EON67996.1"/>
    </source>
</evidence>
<dbReference type="InterPro" id="IPR037119">
    <property type="entry name" value="Haem_oxidase_HugZ-like_sf"/>
</dbReference>
<dbReference type="eggNOG" id="ENOG502RZUI">
    <property type="taxonomic scope" value="Eukaryota"/>
</dbReference>
<keyword evidence="4" id="KW-1185">Reference proteome</keyword>
<evidence type="ECO:0000259" key="2">
    <source>
        <dbReference type="Pfam" id="PF10615"/>
    </source>
</evidence>
<proteinExistence type="predicted"/>
<evidence type="ECO:0000256" key="1">
    <source>
        <dbReference type="SAM" id="Phobius"/>
    </source>
</evidence>
<protein>
    <recommendedName>
        <fullName evidence="2">DUF2470 domain-containing protein</fullName>
    </recommendedName>
</protein>
<dbReference type="Pfam" id="PF10615">
    <property type="entry name" value="DUF2470"/>
    <property type="match status" value="1"/>
</dbReference>
<dbReference type="AlphaFoldDB" id="R7Z244"/>
<sequence>MDPSTPADEKERAMQQRIVTHMNADHRDSVIRYLEHYKGLSSFSARNARLEKMDLNSLHVRCGGALYTIPLDPPLSSLKEARERVVQMDREAIAGLGRSEVTVKEYRSPKGFHAVVFGLCLFTYVVFSRRGNVLPGSVVYDYLLKHVPGSSYFAGIQPAVLWLMVGIHAAEVVVMVRRLGRHSVPLLSRLWWMWMGSCFIEGYGSLQRFDALVREKAKQKH</sequence>
<evidence type="ECO:0000313" key="4">
    <source>
        <dbReference type="Proteomes" id="UP000016924"/>
    </source>
</evidence>
<name>R7Z244_CONA1</name>
<dbReference type="OrthoDB" id="5553410at2759"/>
<organism evidence="3 4">
    <name type="scientific">Coniosporium apollinis (strain CBS 100218)</name>
    <name type="common">Rock-inhabiting black yeast</name>
    <dbReference type="NCBI Taxonomy" id="1168221"/>
    <lineage>
        <taxon>Eukaryota</taxon>
        <taxon>Fungi</taxon>
        <taxon>Dikarya</taxon>
        <taxon>Ascomycota</taxon>
        <taxon>Pezizomycotina</taxon>
        <taxon>Dothideomycetes</taxon>
        <taxon>Dothideomycetes incertae sedis</taxon>
        <taxon>Coniosporium</taxon>
    </lineage>
</organism>
<feature type="transmembrane region" description="Helical" evidence="1">
    <location>
        <begin position="151"/>
        <end position="174"/>
    </location>
</feature>
<dbReference type="SUPFAM" id="SSF50475">
    <property type="entry name" value="FMN-binding split barrel"/>
    <property type="match status" value="1"/>
</dbReference>
<dbReference type="GeneID" id="19904453"/>
<dbReference type="OMA" id="VECFFFD"/>
<dbReference type="PANTHER" id="PTHR37783:SF1">
    <property type="entry name" value="MEMBRANE PROTEIN, PUTATIVE (AFU_ORTHOLOGUE AFUA_1G04315)-RELATED"/>
    <property type="match status" value="1"/>
</dbReference>